<organism evidence="2 3">
    <name type="scientific">Nyssa sinensis</name>
    <dbReference type="NCBI Taxonomy" id="561372"/>
    <lineage>
        <taxon>Eukaryota</taxon>
        <taxon>Viridiplantae</taxon>
        <taxon>Streptophyta</taxon>
        <taxon>Embryophyta</taxon>
        <taxon>Tracheophyta</taxon>
        <taxon>Spermatophyta</taxon>
        <taxon>Magnoliopsida</taxon>
        <taxon>eudicotyledons</taxon>
        <taxon>Gunneridae</taxon>
        <taxon>Pentapetalae</taxon>
        <taxon>asterids</taxon>
        <taxon>Cornales</taxon>
        <taxon>Nyssaceae</taxon>
        <taxon>Nyssa</taxon>
    </lineage>
</organism>
<dbReference type="PANTHER" id="PTHR31900">
    <property type="entry name" value="F-BOX/RNI SUPERFAMILY PROTEIN-RELATED"/>
    <property type="match status" value="1"/>
</dbReference>
<evidence type="ECO:0000259" key="1">
    <source>
        <dbReference type="SMART" id="SM00579"/>
    </source>
</evidence>
<dbReference type="Pfam" id="PF08387">
    <property type="entry name" value="FBD"/>
    <property type="match status" value="1"/>
</dbReference>
<dbReference type="OrthoDB" id="612216at2759"/>
<evidence type="ECO:0000313" key="3">
    <source>
        <dbReference type="Proteomes" id="UP000325577"/>
    </source>
</evidence>
<dbReference type="InterPro" id="IPR006566">
    <property type="entry name" value="FBD"/>
</dbReference>
<protein>
    <recommendedName>
        <fullName evidence="1">FBD domain-containing protein</fullName>
    </recommendedName>
</protein>
<dbReference type="Gene3D" id="3.80.10.10">
    <property type="entry name" value="Ribonuclease Inhibitor"/>
    <property type="match status" value="1"/>
</dbReference>
<keyword evidence="3" id="KW-1185">Reference proteome</keyword>
<dbReference type="PANTHER" id="PTHR31900:SF30">
    <property type="entry name" value="SUPERFAMILY PROTEIN, PUTATIVE-RELATED"/>
    <property type="match status" value="1"/>
</dbReference>
<dbReference type="InterPro" id="IPR032675">
    <property type="entry name" value="LRR_dom_sf"/>
</dbReference>
<dbReference type="InterPro" id="IPR050232">
    <property type="entry name" value="FBL13/AtMIF1-like"/>
</dbReference>
<dbReference type="Proteomes" id="UP000325577">
    <property type="component" value="Linkage Group LG3"/>
</dbReference>
<dbReference type="EMBL" id="CM018046">
    <property type="protein sequence ID" value="KAA8526953.1"/>
    <property type="molecule type" value="Genomic_DNA"/>
</dbReference>
<name>A0A5J5A7R6_9ASTE</name>
<feature type="domain" description="FBD" evidence="1">
    <location>
        <begin position="177"/>
        <end position="251"/>
    </location>
</feature>
<dbReference type="AlphaFoldDB" id="A0A5J5A7R6"/>
<gene>
    <name evidence="2" type="ORF">F0562_008818</name>
</gene>
<proteinExistence type="predicted"/>
<sequence length="251" mass="28499">MNLKSIAISIPTLKSLTIDDFTYSGSEEDLNGCEIKIYAANLLSLKYTGYLLNQFFLCNLSSLVNASIQIPFVHMRQKEIAYRSVRLLRGLHHVKSVRISNGTIESLSLAGNVLDHLPVYQNLTYLELSTQIKNHSVGALMDLLQRLPNLESLVFAEGLDPSMYLYEDDWILKPVPKCFLSCLKSVSLQNFHGNLIELCFLEFLLENALVLERMKIFYSKNPYGDPKMQKEVSNQLQILPRGSADCLIMFL</sequence>
<accession>A0A5J5A7R6</accession>
<evidence type="ECO:0000313" key="2">
    <source>
        <dbReference type="EMBL" id="KAA8526953.1"/>
    </source>
</evidence>
<reference evidence="2 3" key="1">
    <citation type="submission" date="2019-09" db="EMBL/GenBank/DDBJ databases">
        <title>A chromosome-level genome assembly of the Chinese tupelo Nyssa sinensis.</title>
        <authorList>
            <person name="Yang X."/>
            <person name="Kang M."/>
            <person name="Yang Y."/>
            <person name="Xiong H."/>
            <person name="Wang M."/>
            <person name="Zhang Z."/>
            <person name="Wang Z."/>
            <person name="Wu H."/>
            <person name="Ma T."/>
            <person name="Liu J."/>
            <person name="Xi Z."/>
        </authorList>
    </citation>
    <scope>NUCLEOTIDE SEQUENCE [LARGE SCALE GENOMIC DNA]</scope>
    <source>
        <strain evidence="2">J267</strain>
        <tissue evidence="2">Leaf</tissue>
    </source>
</reference>
<dbReference type="SMART" id="SM00579">
    <property type="entry name" value="FBD"/>
    <property type="match status" value="1"/>
</dbReference>